<evidence type="ECO:0000313" key="1">
    <source>
        <dbReference type="EMBL" id="KAF2289395.1"/>
    </source>
</evidence>
<sequence length="101" mass="11596">MDFAFAHTKVKGYTRWLYHGEFVAQENYNSIGEGQNCYDDMLGMIHDAAGPKIMKEIINDVDEKDHIKDNNIDVEYEAEPNKSPTPNEDASKFLKLLEDAR</sequence>
<name>A0A6A6KM64_HEVBR</name>
<dbReference type="Proteomes" id="UP000467840">
    <property type="component" value="Chromosome 8"/>
</dbReference>
<reference evidence="1 2" key="1">
    <citation type="journal article" date="2020" name="Mol. Plant">
        <title>The Chromosome-Based Rubber Tree Genome Provides New Insights into Spurge Genome Evolution and Rubber Biosynthesis.</title>
        <authorList>
            <person name="Liu J."/>
            <person name="Shi C."/>
            <person name="Shi C.C."/>
            <person name="Li W."/>
            <person name="Zhang Q.J."/>
            <person name="Zhang Y."/>
            <person name="Li K."/>
            <person name="Lu H.F."/>
            <person name="Shi C."/>
            <person name="Zhu S.T."/>
            <person name="Xiao Z.Y."/>
            <person name="Nan H."/>
            <person name="Yue Y."/>
            <person name="Zhu X.G."/>
            <person name="Wu Y."/>
            <person name="Hong X.N."/>
            <person name="Fan G.Y."/>
            <person name="Tong Y."/>
            <person name="Zhang D."/>
            <person name="Mao C.L."/>
            <person name="Liu Y.L."/>
            <person name="Hao S.J."/>
            <person name="Liu W.Q."/>
            <person name="Lv M.Q."/>
            <person name="Zhang H.B."/>
            <person name="Liu Y."/>
            <person name="Hu-Tang G.R."/>
            <person name="Wang J.P."/>
            <person name="Wang J.H."/>
            <person name="Sun Y.H."/>
            <person name="Ni S.B."/>
            <person name="Chen W.B."/>
            <person name="Zhang X.C."/>
            <person name="Jiao Y.N."/>
            <person name="Eichler E.E."/>
            <person name="Li G.H."/>
            <person name="Liu X."/>
            <person name="Gao L.Z."/>
        </authorList>
    </citation>
    <scope>NUCLEOTIDE SEQUENCE [LARGE SCALE GENOMIC DNA]</scope>
    <source>
        <strain evidence="2">cv. GT1</strain>
        <tissue evidence="1">Leaf</tissue>
    </source>
</reference>
<accession>A0A6A6KM64</accession>
<dbReference type="EMBL" id="JAAGAX010000016">
    <property type="protein sequence ID" value="KAF2289395.1"/>
    <property type="molecule type" value="Genomic_DNA"/>
</dbReference>
<protein>
    <recommendedName>
        <fullName evidence="3">Transposase-associated domain-containing protein</fullName>
    </recommendedName>
</protein>
<keyword evidence="2" id="KW-1185">Reference proteome</keyword>
<organism evidence="1 2">
    <name type="scientific">Hevea brasiliensis</name>
    <name type="common">Para rubber tree</name>
    <name type="synonym">Siphonia brasiliensis</name>
    <dbReference type="NCBI Taxonomy" id="3981"/>
    <lineage>
        <taxon>Eukaryota</taxon>
        <taxon>Viridiplantae</taxon>
        <taxon>Streptophyta</taxon>
        <taxon>Embryophyta</taxon>
        <taxon>Tracheophyta</taxon>
        <taxon>Spermatophyta</taxon>
        <taxon>Magnoliopsida</taxon>
        <taxon>eudicotyledons</taxon>
        <taxon>Gunneridae</taxon>
        <taxon>Pentapetalae</taxon>
        <taxon>rosids</taxon>
        <taxon>fabids</taxon>
        <taxon>Malpighiales</taxon>
        <taxon>Euphorbiaceae</taxon>
        <taxon>Crotonoideae</taxon>
        <taxon>Micrandreae</taxon>
        <taxon>Hevea</taxon>
    </lineage>
</organism>
<gene>
    <name evidence="1" type="ORF">GH714_035826</name>
</gene>
<dbReference type="AlphaFoldDB" id="A0A6A6KM64"/>
<proteinExistence type="predicted"/>
<evidence type="ECO:0000313" key="2">
    <source>
        <dbReference type="Proteomes" id="UP000467840"/>
    </source>
</evidence>
<comment type="caution">
    <text evidence="1">The sequence shown here is derived from an EMBL/GenBank/DDBJ whole genome shotgun (WGS) entry which is preliminary data.</text>
</comment>
<evidence type="ECO:0008006" key="3">
    <source>
        <dbReference type="Google" id="ProtNLM"/>
    </source>
</evidence>